<organism evidence="1 2">
    <name type="scientific">Colletotrichum destructivum</name>
    <dbReference type="NCBI Taxonomy" id="34406"/>
    <lineage>
        <taxon>Eukaryota</taxon>
        <taxon>Fungi</taxon>
        <taxon>Dikarya</taxon>
        <taxon>Ascomycota</taxon>
        <taxon>Pezizomycotina</taxon>
        <taxon>Sordariomycetes</taxon>
        <taxon>Hypocreomycetidae</taxon>
        <taxon>Glomerellales</taxon>
        <taxon>Glomerellaceae</taxon>
        <taxon>Colletotrichum</taxon>
        <taxon>Colletotrichum destructivum species complex</taxon>
    </lineage>
</organism>
<reference evidence="2" key="1">
    <citation type="journal article" date="2023" name="bioRxiv">
        <title>Complete genome of the Medicago anthracnose fungus, Colletotrichum destructivum, reveals a mini-chromosome-like region within a core chromosome.</title>
        <authorList>
            <person name="Lapalu N."/>
            <person name="Simon A."/>
            <person name="Lu A."/>
            <person name="Plaumann P.-L."/>
            <person name="Amselem J."/>
            <person name="Pigne S."/>
            <person name="Auger A."/>
            <person name="Koch C."/>
            <person name="Dallery J.-F."/>
            <person name="O'Connell R.J."/>
        </authorList>
    </citation>
    <scope>NUCLEOTIDE SEQUENCE [LARGE SCALE GENOMIC DNA]</scope>
    <source>
        <strain evidence="2">CBS 520.97</strain>
    </source>
</reference>
<evidence type="ECO:0000313" key="2">
    <source>
        <dbReference type="Proteomes" id="UP001322277"/>
    </source>
</evidence>
<dbReference type="GeneID" id="87946988"/>
<accession>A0AAX4IQ82</accession>
<keyword evidence="2" id="KW-1185">Reference proteome</keyword>
<dbReference type="KEGG" id="cdet:87946988"/>
<sequence length="106" mass="11858">MPLILVVIFRAVDFLSKTITYTTEFLSCPILQTRVWIPSTLTFFGMLLEEFESPELIETLVLGFPNPEAKVWRASVASASAFSAPGEGSTKKTKWLLPLLYLSRST</sequence>
<proteinExistence type="predicted"/>
<evidence type="ECO:0000313" key="1">
    <source>
        <dbReference type="EMBL" id="WQF85472.1"/>
    </source>
</evidence>
<dbReference type="Proteomes" id="UP001322277">
    <property type="component" value="Chromosome 6"/>
</dbReference>
<dbReference type="RefSeq" id="XP_062782695.1">
    <property type="nucleotide sequence ID" value="XM_062926644.1"/>
</dbReference>
<dbReference type="EMBL" id="CP137310">
    <property type="protein sequence ID" value="WQF85472.1"/>
    <property type="molecule type" value="Genomic_DNA"/>
</dbReference>
<name>A0AAX4IQ82_9PEZI</name>
<gene>
    <name evidence="1" type="ORF">CDEST_10486</name>
</gene>
<dbReference type="AlphaFoldDB" id="A0AAX4IQ82"/>
<protein>
    <submittedName>
        <fullName evidence="1">Uncharacterized protein</fullName>
    </submittedName>
</protein>